<accession>A0A8C6MWD7</accession>
<dbReference type="Proteomes" id="UP000694415">
    <property type="component" value="Unplaced"/>
</dbReference>
<name>A0A8C6MWD7_MUSSI</name>
<dbReference type="AlphaFoldDB" id="A0A8C6MWD7"/>
<organism evidence="1 2">
    <name type="scientific">Mus spicilegus</name>
    <name type="common">Mound-building mouse</name>
    <dbReference type="NCBI Taxonomy" id="10103"/>
    <lineage>
        <taxon>Eukaryota</taxon>
        <taxon>Metazoa</taxon>
        <taxon>Chordata</taxon>
        <taxon>Craniata</taxon>
        <taxon>Vertebrata</taxon>
        <taxon>Euteleostomi</taxon>
        <taxon>Mammalia</taxon>
        <taxon>Eutheria</taxon>
        <taxon>Euarchontoglires</taxon>
        <taxon>Glires</taxon>
        <taxon>Rodentia</taxon>
        <taxon>Myomorpha</taxon>
        <taxon>Muroidea</taxon>
        <taxon>Muridae</taxon>
        <taxon>Murinae</taxon>
        <taxon>Mus</taxon>
        <taxon>Mus</taxon>
    </lineage>
</organism>
<protein>
    <submittedName>
        <fullName evidence="1">Uncharacterized protein</fullName>
    </submittedName>
</protein>
<dbReference type="Ensembl" id="ENSMSIT00000021802.1">
    <property type="protein sequence ID" value="ENSMSIP00000017234.1"/>
    <property type="gene ID" value="ENSMSIG00000014737.1"/>
</dbReference>
<reference evidence="1" key="1">
    <citation type="submission" date="2025-08" db="UniProtKB">
        <authorList>
            <consortium name="Ensembl"/>
        </authorList>
    </citation>
    <scope>IDENTIFICATION</scope>
</reference>
<evidence type="ECO:0000313" key="2">
    <source>
        <dbReference type="Proteomes" id="UP000694415"/>
    </source>
</evidence>
<evidence type="ECO:0000313" key="1">
    <source>
        <dbReference type="Ensembl" id="ENSMSIP00000017234.1"/>
    </source>
</evidence>
<reference evidence="1" key="2">
    <citation type="submission" date="2025-09" db="UniProtKB">
        <authorList>
            <consortium name="Ensembl"/>
        </authorList>
    </citation>
    <scope>IDENTIFICATION</scope>
</reference>
<keyword evidence="2" id="KW-1185">Reference proteome</keyword>
<proteinExistence type="predicted"/>
<sequence>VVCAGGCLAALRGELLPVGRAPGLLAFQIPGCAGWALNNDCGSYFFQGTQTGPQIFLCRAQGLTTSGMARREAVCPTGCLPTSPHSLETVDKSLLKEQWVTDCLH</sequence>